<dbReference type="GeneID" id="68353673"/>
<reference evidence="2" key="1">
    <citation type="submission" date="2021-09" db="EMBL/GenBank/DDBJ databases">
        <title>A high-quality genome of the endoparasitic fungus Hirsutella rhossiliensis with a comparison of Hirsutella genomes reveals transposable elements contributing to genome size variation.</title>
        <authorList>
            <person name="Lin R."/>
            <person name="Jiao Y."/>
            <person name="Sun X."/>
            <person name="Ling J."/>
            <person name="Xie B."/>
            <person name="Cheng X."/>
        </authorList>
    </citation>
    <scope>NUCLEOTIDE SEQUENCE</scope>
    <source>
        <strain evidence="2">HR02</strain>
    </source>
</reference>
<sequence>MRLSLAIALAAAALLASAGIVISPIEADQVVLKVPGDCFFGEVTPQGCGPKRG</sequence>
<feature type="chain" id="PRO_5040126762" evidence="1">
    <location>
        <begin position="28"/>
        <end position="53"/>
    </location>
</feature>
<dbReference type="RefSeq" id="XP_044721629.1">
    <property type="nucleotide sequence ID" value="XM_044863015.1"/>
</dbReference>
<keyword evidence="1" id="KW-0732">Signal</keyword>
<keyword evidence="3" id="KW-1185">Reference proteome</keyword>
<evidence type="ECO:0000313" key="3">
    <source>
        <dbReference type="Proteomes" id="UP000824596"/>
    </source>
</evidence>
<comment type="caution">
    <text evidence="2">The sequence shown here is derived from an EMBL/GenBank/DDBJ whole genome shotgun (WGS) entry which is preliminary data.</text>
</comment>
<name>A0A9P8SKG5_9HYPO</name>
<feature type="signal peptide" evidence="1">
    <location>
        <begin position="1"/>
        <end position="27"/>
    </location>
</feature>
<dbReference type="AlphaFoldDB" id="A0A9P8SKG5"/>
<organism evidence="2 3">
    <name type="scientific">Hirsutella rhossiliensis</name>
    <dbReference type="NCBI Taxonomy" id="111463"/>
    <lineage>
        <taxon>Eukaryota</taxon>
        <taxon>Fungi</taxon>
        <taxon>Dikarya</taxon>
        <taxon>Ascomycota</taxon>
        <taxon>Pezizomycotina</taxon>
        <taxon>Sordariomycetes</taxon>
        <taxon>Hypocreomycetidae</taxon>
        <taxon>Hypocreales</taxon>
        <taxon>Ophiocordycipitaceae</taxon>
        <taxon>Hirsutella</taxon>
    </lineage>
</organism>
<dbReference type="Proteomes" id="UP000824596">
    <property type="component" value="Unassembled WGS sequence"/>
</dbReference>
<dbReference type="EMBL" id="JAIZPD010000004">
    <property type="protein sequence ID" value="KAH0964116.1"/>
    <property type="molecule type" value="Genomic_DNA"/>
</dbReference>
<protein>
    <submittedName>
        <fullName evidence="2">Uncharacterized protein</fullName>
    </submittedName>
</protein>
<accession>A0A9P8SKG5</accession>
<dbReference type="OrthoDB" id="5144659at2759"/>
<proteinExistence type="predicted"/>
<evidence type="ECO:0000256" key="1">
    <source>
        <dbReference type="SAM" id="SignalP"/>
    </source>
</evidence>
<evidence type="ECO:0000313" key="2">
    <source>
        <dbReference type="EMBL" id="KAH0964116.1"/>
    </source>
</evidence>
<gene>
    <name evidence="2" type="ORF">HRG_04544</name>
</gene>